<evidence type="ECO:0000256" key="9">
    <source>
        <dbReference type="ARBA" id="ARBA00034045"/>
    </source>
</evidence>
<dbReference type="PANTHER" id="PTHR48250:SF2">
    <property type="entry name" value="CUTINASE"/>
    <property type="match status" value="1"/>
</dbReference>
<dbReference type="GO" id="GO:0005576">
    <property type="term" value="C:extracellular region"/>
    <property type="evidence" value="ECO:0007669"/>
    <property type="project" value="UniProtKB-SubCell"/>
</dbReference>
<dbReference type="GO" id="GO:0050525">
    <property type="term" value="F:cutinase activity"/>
    <property type="evidence" value="ECO:0007669"/>
    <property type="project" value="UniProtKB-UniRule"/>
</dbReference>
<keyword evidence="15" id="KW-1185">Reference proteome</keyword>
<keyword evidence="6 12" id="KW-0732">Signal</keyword>
<dbReference type="PANTHER" id="PTHR48250">
    <property type="entry name" value="CUTINASE 2-RELATED"/>
    <property type="match status" value="1"/>
</dbReference>
<accession>A0A9Q8L8Z2</accession>
<gene>
    <name evidence="14" type="ORF">CLAFUR5_00432</name>
</gene>
<dbReference type="InterPro" id="IPR000675">
    <property type="entry name" value="Cutinase/axe"/>
</dbReference>
<dbReference type="OrthoDB" id="2975078at2759"/>
<keyword evidence="7 12" id="KW-0378">Hydrolase</keyword>
<dbReference type="EMBL" id="CP090163">
    <property type="protein sequence ID" value="UJO13042.1"/>
    <property type="molecule type" value="Genomic_DNA"/>
</dbReference>
<evidence type="ECO:0000313" key="15">
    <source>
        <dbReference type="Proteomes" id="UP000756132"/>
    </source>
</evidence>
<feature type="compositionally biased region" description="Low complexity" evidence="13">
    <location>
        <begin position="193"/>
        <end position="223"/>
    </location>
</feature>
<evidence type="ECO:0000256" key="3">
    <source>
        <dbReference type="ARBA" id="ARBA00013095"/>
    </source>
</evidence>
<evidence type="ECO:0000256" key="11">
    <source>
        <dbReference type="PIRSR" id="PIRSR611150-2"/>
    </source>
</evidence>
<dbReference type="PRINTS" id="PR00129">
    <property type="entry name" value="CUTINASE"/>
</dbReference>
<reference evidence="14" key="1">
    <citation type="submission" date="2021-12" db="EMBL/GenBank/DDBJ databases">
        <authorList>
            <person name="Zaccaron A."/>
            <person name="Stergiopoulos I."/>
        </authorList>
    </citation>
    <scope>NUCLEOTIDE SEQUENCE</scope>
    <source>
        <strain evidence="14">Race5_Kim</strain>
    </source>
</reference>
<dbReference type="InterPro" id="IPR029058">
    <property type="entry name" value="AB_hydrolase_fold"/>
</dbReference>
<feature type="region of interest" description="Disordered" evidence="13">
    <location>
        <begin position="31"/>
        <end position="123"/>
    </location>
</feature>
<keyword evidence="5 12" id="KW-0964">Secreted</keyword>
<feature type="chain" id="PRO_5040540856" description="Cutinase" evidence="12">
    <location>
        <begin position="21"/>
        <end position="397"/>
    </location>
</feature>
<feature type="compositionally biased region" description="Gly residues" evidence="13">
    <location>
        <begin position="65"/>
        <end position="93"/>
    </location>
</feature>
<evidence type="ECO:0000313" key="14">
    <source>
        <dbReference type="EMBL" id="UJO13042.1"/>
    </source>
</evidence>
<dbReference type="SUPFAM" id="SSF53474">
    <property type="entry name" value="alpha/beta-Hydrolases"/>
    <property type="match status" value="1"/>
</dbReference>
<evidence type="ECO:0000256" key="12">
    <source>
        <dbReference type="RuleBase" id="RU361263"/>
    </source>
</evidence>
<feature type="compositionally biased region" description="Low complexity" evidence="13">
    <location>
        <begin position="31"/>
        <end position="49"/>
    </location>
</feature>
<proteinExistence type="inferred from homology"/>
<evidence type="ECO:0000256" key="8">
    <source>
        <dbReference type="ARBA" id="ARBA00023157"/>
    </source>
</evidence>
<feature type="region of interest" description="Disordered" evidence="13">
    <location>
        <begin position="192"/>
        <end position="223"/>
    </location>
</feature>
<evidence type="ECO:0000256" key="1">
    <source>
        <dbReference type="ARBA" id="ARBA00004613"/>
    </source>
</evidence>
<evidence type="ECO:0000256" key="5">
    <source>
        <dbReference type="ARBA" id="ARBA00022525"/>
    </source>
</evidence>
<dbReference type="RefSeq" id="XP_047757408.1">
    <property type="nucleotide sequence ID" value="XM_047899580.1"/>
</dbReference>
<feature type="disulfide bond" evidence="11">
    <location>
        <begin position="226"/>
        <end position="300"/>
    </location>
</feature>
<dbReference type="InterPro" id="IPR043580">
    <property type="entry name" value="CUTINASE_1"/>
</dbReference>
<comment type="subcellular location">
    <subcellularLocation>
        <location evidence="1 12">Secreted</location>
    </subcellularLocation>
</comment>
<comment type="function">
    <text evidence="12">Catalyzes the hydrolysis of complex carboxylic polyesters found in the cell wall of plants. Degrades cutin, a macromolecule that forms the structure of the plant cuticle.</text>
</comment>
<evidence type="ECO:0000256" key="6">
    <source>
        <dbReference type="ARBA" id="ARBA00022729"/>
    </source>
</evidence>
<evidence type="ECO:0000256" key="13">
    <source>
        <dbReference type="SAM" id="MobiDB-lite"/>
    </source>
</evidence>
<feature type="active site" description="Proton donor/acceptor" evidence="10">
    <location>
        <position position="377"/>
    </location>
</feature>
<dbReference type="GO" id="GO:0016052">
    <property type="term" value="P:carbohydrate catabolic process"/>
    <property type="evidence" value="ECO:0007669"/>
    <property type="project" value="TreeGrafter"/>
</dbReference>
<dbReference type="GeneID" id="71980310"/>
<dbReference type="EC" id="3.1.1.74" evidence="3 12"/>
<feature type="active site" evidence="10">
    <location>
        <position position="362"/>
    </location>
</feature>
<evidence type="ECO:0000256" key="4">
    <source>
        <dbReference type="ARBA" id="ARBA00022487"/>
    </source>
</evidence>
<feature type="signal peptide" evidence="12">
    <location>
        <begin position="1"/>
        <end position="20"/>
    </location>
</feature>
<organism evidence="14 15">
    <name type="scientific">Passalora fulva</name>
    <name type="common">Tomato leaf mold</name>
    <name type="synonym">Cladosporium fulvum</name>
    <dbReference type="NCBI Taxonomy" id="5499"/>
    <lineage>
        <taxon>Eukaryota</taxon>
        <taxon>Fungi</taxon>
        <taxon>Dikarya</taxon>
        <taxon>Ascomycota</taxon>
        <taxon>Pezizomycotina</taxon>
        <taxon>Dothideomycetes</taxon>
        <taxon>Dothideomycetidae</taxon>
        <taxon>Mycosphaerellales</taxon>
        <taxon>Mycosphaerellaceae</taxon>
        <taxon>Fulvia</taxon>
    </lineage>
</organism>
<dbReference type="Proteomes" id="UP000756132">
    <property type="component" value="Chromosome 1"/>
</dbReference>
<keyword evidence="8 11" id="KW-1015">Disulfide bond</keyword>
<name>A0A9Q8L8Z2_PASFU</name>
<evidence type="ECO:0000256" key="10">
    <source>
        <dbReference type="PIRSR" id="PIRSR611150-1"/>
    </source>
</evidence>
<protein>
    <recommendedName>
        <fullName evidence="3 12">Cutinase</fullName>
        <ecNumber evidence="3 12">3.1.1.74</ecNumber>
    </recommendedName>
</protein>
<feature type="disulfide bond" evidence="11">
    <location>
        <begin position="358"/>
        <end position="365"/>
    </location>
</feature>
<dbReference type="InterPro" id="IPR011150">
    <property type="entry name" value="Cutinase_monf"/>
</dbReference>
<feature type="active site" description="Nucleophile" evidence="10">
    <location>
        <position position="311"/>
    </location>
</feature>
<dbReference type="Pfam" id="PF01083">
    <property type="entry name" value="Cutinase"/>
    <property type="match status" value="1"/>
</dbReference>
<sequence>MKLAITTPSLLLSLAISVSAAPIENEKRQLGSGLSLPSLSSGSPPTSLGSSGGPSTGLSSSSGTTGTGTGSLGTGSIGGLGGLTGSSGLGSLGGSSTSESSGLGSLGGLTGPSGSTSGLGSLGGASSGRLGSLGGLSSSGSNFTGLKEKRQFDLGSLLGGSSGSGTSGLSGLTGSAGTSGFGSLGSLGGLTGTGTSTGTSTDSTAASSGTSGTSTGTSTTSADGSCKSVTLLFARGTGETGTMGSVIGPPLASALESQLGADKVASEGVDYAASAGGNANLGASGGPAMASQAQSILSSCPDTKLVLSGYSQGAMVVHNALSSQGLDGSKVAAAVLFGDPFNGQALDGVDASKVKEFCGGADTLCSGGGGTTLSGSHLSYGGDTEAAAQFVVSAIGA</sequence>
<comment type="catalytic activity">
    <reaction evidence="9 12">
        <text>cutin + H2O = cutin monomers.</text>
        <dbReference type="EC" id="3.1.1.74"/>
    </reaction>
</comment>
<dbReference type="AlphaFoldDB" id="A0A9Q8L8Z2"/>
<dbReference type="Gene3D" id="3.40.50.1820">
    <property type="entry name" value="alpha/beta hydrolase"/>
    <property type="match status" value="1"/>
</dbReference>
<dbReference type="PROSITE" id="PS00155">
    <property type="entry name" value="CUTINASE_1"/>
    <property type="match status" value="1"/>
</dbReference>
<comment type="similarity">
    <text evidence="2 12">Belongs to the cutinase family.</text>
</comment>
<evidence type="ECO:0000256" key="2">
    <source>
        <dbReference type="ARBA" id="ARBA00007534"/>
    </source>
</evidence>
<evidence type="ECO:0000256" key="7">
    <source>
        <dbReference type="ARBA" id="ARBA00022801"/>
    </source>
</evidence>
<dbReference type="KEGG" id="ffu:CLAFUR5_00432"/>
<keyword evidence="4 12" id="KW-0719">Serine esterase</keyword>
<dbReference type="SMART" id="SM01110">
    <property type="entry name" value="Cutinase"/>
    <property type="match status" value="1"/>
</dbReference>
<feature type="compositionally biased region" description="Low complexity" evidence="13">
    <location>
        <begin position="94"/>
        <end position="103"/>
    </location>
</feature>
<reference evidence="14" key="2">
    <citation type="journal article" date="2022" name="Microb. Genom.">
        <title>A chromosome-scale genome assembly of the tomato pathogen Cladosporium fulvum reveals a compartmentalized genome architecture and the presence of a dispensable chromosome.</title>
        <authorList>
            <person name="Zaccaron A.Z."/>
            <person name="Chen L.H."/>
            <person name="Samaras A."/>
            <person name="Stergiopoulos I."/>
        </authorList>
    </citation>
    <scope>NUCLEOTIDE SEQUENCE</scope>
    <source>
        <strain evidence="14">Race5_Kim</strain>
    </source>
</reference>